<dbReference type="PANTHER" id="PTHR34580">
    <property type="match status" value="1"/>
</dbReference>
<dbReference type="InterPro" id="IPR018356">
    <property type="entry name" value="Tscrpt_reg_HTH_DeoR_CS"/>
</dbReference>
<comment type="caution">
    <text evidence="5">The sequence shown here is derived from an EMBL/GenBank/DDBJ whole genome shotgun (WGS) entry which is preliminary data.</text>
</comment>
<gene>
    <name evidence="5" type="ORF">FHS12_000157</name>
</gene>
<dbReference type="PANTHER" id="PTHR34580:SF3">
    <property type="entry name" value="PROTEIN PAFB"/>
    <property type="match status" value="1"/>
</dbReference>
<dbReference type="Pfam" id="PF13280">
    <property type="entry name" value="WYL"/>
    <property type="match status" value="1"/>
</dbReference>
<protein>
    <submittedName>
        <fullName evidence="5">Putative DNA-binding transcriptional regulator YafY</fullName>
    </submittedName>
</protein>
<dbReference type="RefSeq" id="WP_183541302.1">
    <property type="nucleotide sequence ID" value="NZ_BMQT01000001.1"/>
</dbReference>
<proteinExistence type="predicted"/>
<name>A0A7W5F6M2_9ACTN</name>
<dbReference type="PROSITE" id="PS00894">
    <property type="entry name" value="HTH_DEOR_1"/>
    <property type="match status" value="1"/>
</dbReference>
<dbReference type="EMBL" id="JACHXG010000001">
    <property type="protein sequence ID" value="MBB3087234.1"/>
    <property type="molecule type" value="Genomic_DNA"/>
</dbReference>
<keyword evidence="2 5" id="KW-0238">DNA-binding</keyword>
<dbReference type="Proteomes" id="UP000577707">
    <property type="component" value="Unassembled WGS sequence"/>
</dbReference>
<dbReference type="SUPFAM" id="SSF46785">
    <property type="entry name" value="Winged helix' DNA-binding domain"/>
    <property type="match status" value="1"/>
</dbReference>
<evidence type="ECO:0000256" key="2">
    <source>
        <dbReference type="ARBA" id="ARBA00023125"/>
    </source>
</evidence>
<dbReference type="PROSITE" id="PS51000">
    <property type="entry name" value="HTH_DEOR_2"/>
    <property type="match status" value="1"/>
</dbReference>
<dbReference type="InterPro" id="IPR057727">
    <property type="entry name" value="WCX_dom"/>
</dbReference>
<evidence type="ECO:0000313" key="6">
    <source>
        <dbReference type="Proteomes" id="UP000577707"/>
    </source>
</evidence>
<keyword evidence="1" id="KW-0805">Transcription regulation</keyword>
<dbReference type="InterPro" id="IPR026881">
    <property type="entry name" value="WYL_dom"/>
</dbReference>
<dbReference type="Gene3D" id="1.10.10.10">
    <property type="entry name" value="Winged helix-like DNA-binding domain superfamily/Winged helix DNA-binding domain"/>
    <property type="match status" value="1"/>
</dbReference>
<evidence type="ECO:0000256" key="3">
    <source>
        <dbReference type="ARBA" id="ARBA00023163"/>
    </source>
</evidence>
<dbReference type="Pfam" id="PF08279">
    <property type="entry name" value="HTH_11"/>
    <property type="match status" value="1"/>
</dbReference>
<accession>A0A7W5F6M2</accession>
<reference evidence="5 6" key="1">
    <citation type="submission" date="2020-08" db="EMBL/GenBank/DDBJ databases">
        <title>Genomic Encyclopedia of Type Strains, Phase III (KMG-III): the genomes of soil and plant-associated and newly described type strains.</title>
        <authorList>
            <person name="Whitman W."/>
        </authorList>
    </citation>
    <scope>NUCLEOTIDE SEQUENCE [LARGE SCALE GENOMIC DNA]</scope>
    <source>
        <strain evidence="5 6">CECT 3302</strain>
    </source>
</reference>
<dbReference type="InterPro" id="IPR051534">
    <property type="entry name" value="CBASS_pafABC_assoc_protein"/>
</dbReference>
<keyword evidence="6" id="KW-1185">Reference proteome</keyword>
<evidence type="ECO:0000259" key="4">
    <source>
        <dbReference type="PROSITE" id="PS51000"/>
    </source>
</evidence>
<keyword evidence="3" id="KW-0804">Transcription</keyword>
<dbReference type="GO" id="GO:0003677">
    <property type="term" value="F:DNA binding"/>
    <property type="evidence" value="ECO:0007669"/>
    <property type="project" value="UniProtKB-KW"/>
</dbReference>
<dbReference type="Pfam" id="PF25583">
    <property type="entry name" value="WCX"/>
    <property type="match status" value="1"/>
</dbReference>
<dbReference type="PROSITE" id="PS52050">
    <property type="entry name" value="WYL"/>
    <property type="match status" value="1"/>
</dbReference>
<dbReference type="InterPro" id="IPR036388">
    <property type="entry name" value="WH-like_DNA-bd_sf"/>
</dbReference>
<organism evidence="5 6">
    <name type="scientific">Nocardioides albus</name>
    <dbReference type="NCBI Taxonomy" id="1841"/>
    <lineage>
        <taxon>Bacteria</taxon>
        <taxon>Bacillati</taxon>
        <taxon>Actinomycetota</taxon>
        <taxon>Actinomycetes</taxon>
        <taxon>Propionibacteriales</taxon>
        <taxon>Nocardioidaceae</taxon>
        <taxon>Nocardioides</taxon>
    </lineage>
</organism>
<dbReference type="InterPro" id="IPR036390">
    <property type="entry name" value="WH_DNA-bd_sf"/>
</dbReference>
<dbReference type="GO" id="GO:0003700">
    <property type="term" value="F:DNA-binding transcription factor activity"/>
    <property type="evidence" value="ECO:0007669"/>
    <property type="project" value="InterPro"/>
</dbReference>
<evidence type="ECO:0000313" key="5">
    <source>
        <dbReference type="EMBL" id="MBB3087234.1"/>
    </source>
</evidence>
<sequence length="321" mass="34870">MLETSARLLALLGLLQSSAGWTGADLATRLDVSERTVRNDMTKLRELGYPVESVRGPGGRYRLGSGGKLPPLLLDDEEALAVAVGLRAATGITGVAETSARALGKLEQVLPDHLRRKLAAVVDAMDAGPVNTDSNVPDPDVDAGTLQALATAIRDHVGVRADYRDEPIEVEPYRLIAWQRRWYLVARDPRADAWLPLRVDWLRLKIPGGRPFRPSDPSFDLTEFVVREVARTGWAVHARLIIAASAEEVISRINPAVGTVEPIAPDRSVLVTGGDSLEVVAVWIGMLGLDFTVESPPELRDHLKILANRYAAAVDLPNLAR</sequence>
<evidence type="ECO:0000256" key="1">
    <source>
        <dbReference type="ARBA" id="ARBA00023015"/>
    </source>
</evidence>
<feature type="domain" description="HTH deoR-type" evidence="4">
    <location>
        <begin position="4"/>
        <end position="70"/>
    </location>
</feature>
<dbReference type="InterPro" id="IPR001034">
    <property type="entry name" value="DeoR_HTH"/>
</dbReference>
<dbReference type="AlphaFoldDB" id="A0A7W5F6M2"/>
<dbReference type="InterPro" id="IPR013196">
    <property type="entry name" value="HTH_11"/>
</dbReference>